<evidence type="ECO:0000313" key="2">
    <source>
        <dbReference type="Proteomes" id="UP000093858"/>
    </source>
</evidence>
<protein>
    <submittedName>
        <fullName evidence="1">Uncharacterized protein</fullName>
    </submittedName>
</protein>
<evidence type="ECO:0000313" key="1">
    <source>
        <dbReference type="EMBL" id="OAX55324.1"/>
    </source>
</evidence>
<comment type="caution">
    <text evidence="1">The sequence shown here is derived from an EMBL/GenBank/DDBJ whole genome shotgun (WGS) entry which is preliminary data.</text>
</comment>
<name>A0A199P223_9XANT</name>
<dbReference type="Proteomes" id="UP000093858">
    <property type="component" value="Unassembled WGS sequence"/>
</dbReference>
<accession>A0A199P223</accession>
<reference evidence="1 2" key="1">
    <citation type="submission" date="2016-04" db="EMBL/GenBank/DDBJ databases">
        <title>Xanthomonas translucens phylogeny.</title>
        <authorList>
            <person name="Langlois P."/>
        </authorList>
    </citation>
    <scope>NUCLEOTIDE SEQUENCE [LARGE SCALE GENOMIC DNA]</scope>
    <source>
        <strain evidence="1 2">B99</strain>
    </source>
</reference>
<dbReference type="AlphaFoldDB" id="A0A199P223"/>
<proteinExistence type="predicted"/>
<organism evidence="1 2">
    <name type="scientific">Xanthomonas graminis pv. poae</name>
    <dbReference type="NCBI Taxonomy" id="227946"/>
    <lineage>
        <taxon>Bacteria</taxon>
        <taxon>Pseudomonadati</taxon>
        <taxon>Pseudomonadota</taxon>
        <taxon>Gammaproteobacteria</taxon>
        <taxon>Lysobacterales</taxon>
        <taxon>Lysobacteraceae</taxon>
        <taxon>Xanthomonas</taxon>
        <taxon>Xanthomonas translucens group</taxon>
        <taxon>Xanthomonas graminis</taxon>
    </lineage>
</organism>
<sequence length="117" mass="13292">MARARAVTHSACDNLEQWPGGMTEVQARARSAHAIKTCRSNCLQPRQAQWQAFRFRTLSRLKPLLQCTQQAIRRPCRSGFSRDRVYGENLSRLKLLQWGRSLSLPKVRLGALSAASR</sequence>
<dbReference type="EMBL" id="LWSU01000179">
    <property type="protein sequence ID" value="OAX55324.1"/>
    <property type="molecule type" value="Genomic_DNA"/>
</dbReference>
<gene>
    <name evidence="1" type="ORF">A6R73_02545</name>
</gene>